<protein>
    <recommendedName>
        <fullName evidence="5">Rqc2 homolog RqcH</fullName>
        <shortName evidence="5">RqcH</shortName>
    </recommendedName>
</protein>
<dbReference type="Proteomes" id="UP000462760">
    <property type="component" value="Unassembled WGS sequence"/>
</dbReference>
<dbReference type="SUPFAM" id="SSF46946">
    <property type="entry name" value="S13-like H2TH domain"/>
    <property type="match status" value="1"/>
</dbReference>
<evidence type="ECO:0000313" key="7">
    <source>
        <dbReference type="EMBL" id="MSS43852.1"/>
    </source>
</evidence>
<organism evidence="7 8">
    <name type="scientific">Anaerosalibacter bizertensis</name>
    <dbReference type="NCBI Taxonomy" id="932217"/>
    <lineage>
        <taxon>Bacteria</taxon>
        <taxon>Bacillati</taxon>
        <taxon>Bacillota</taxon>
        <taxon>Tissierellia</taxon>
        <taxon>Tissierellales</taxon>
        <taxon>Sporanaerobacteraceae</taxon>
        <taxon>Anaerosalibacter</taxon>
    </lineage>
</organism>
<evidence type="ECO:0000256" key="2">
    <source>
        <dbReference type="ARBA" id="ARBA00022730"/>
    </source>
</evidence>
<keyword evidence="3 5" id="KW-0694">RNA-binding</keyword>
<name>A0A844FIT1_9FIRM</name>
<dbReference type="HAMAP" id="MF_00844_B">
    <property type="entry name" value="RqcH_B"/>
    <property type="match status" value="1"/>
</dbReference>
<keyword evidence="4 5" id="KW-0648">Protein biosynthesis</keyword>
<dbReference type="RefSeq" id="WP_154484530.1">
    <property type="nucleotide sequence ID" value="NZ_VULR01000012.1"/>
</dbReference>
<feature type="coiled-coil region" evidence="5">
    <location>
        <begin position="390"/>
        <end position="417"/>
    </location>
</feature>
<keyword evidence="5" id="KW-0175">Coiled coil</keyword>
<dbReference type="GO" id="GO:0000049">
    <property type="term" value="F:tRNA binding"/>
    <property type="evidence" value="ECO:0007669"/>
    <property type="project" value="UniProtKB-UniRule"/>
</dbReference>
<accession>A0A844FIT1</accession>
<dbReference type="InterPro" id="IPR010979">
    <property type="entry name" value="Ribosomal_uS13-like_H2TH"/>
</dbReference>
<dbReference type="Pfam" id="PF05670">
    <property type="entry name" value="NFACT-R_1"/>
    <property type="match status" value="1"/>
</dbReference>
<dbReference type="GO" id="GO:1990112">
    <property type="term" value="C:RQC complex"/>
    <property type="evidence" value="ECO:0007669"/>
    <property type="project" value="TreeGrafter"/>
</dbReference>
<dbReference type="Pfam" id="PF05833">
    <property type="entry name" value="NFACT_N"/>
    <property type="match status" value="1"/>
</dbReference>
<dbReference type="EMBL" id="VULR01000012">
    <property type="protein sequence ID" value="MSS43852.1"/>
    <property type="molecule type" value="Genomic_DNA"/>
</dbReference>
<sequence length="592" mass="68794">MSFDGIVTNALVKEFKETITGGRIDKIYQQEKDEILIHIRNLGNNYKLLLSASSNNPRAYLTDYSKQNPNTPPMFCMFLRKQLQGGIILDINQHELDRIITIDVKSLDEMGDISIKQLIIEIMGKHSNIILIDKSSEIILDSIKRVPESISRVRQVLPGLKYQYPPSNDKLNPLYINFDTFLNKLDNNNKNVQVFKFLYKNFIGLSPLISKEICYRAHIDERLTINALTKLDVKNLYSSFNSLMNDVLEKNFNPHFIKNDKTNEILAFHALNLSQYECMYKISNQSISAILDNYYHKKDTIDRIKQKSLSIRKTIQTKLERDLNKLAKQKQELLDSKKREKYKIYGDLISANIYKIDRGIDSIDLENFYTENLDLINIPLDPKLSPSQNAQKYYKKYTKLKNASKLLEKEIPKTEDEIEYLENILVSIENCTEIEELDEIKEELINEGYLKGKNRKKKKDKKQNSSKPYHFISSDGFHIYVGKNNKQNDYLTLRFANKEDIWLHTKDIPGSHVIIRKENMEVPQNTLYEAAILSAFYSKSKNSENVAVDYTEKKHVKKPNGAKPGMVIYEQNSTIYVTPKIEEISKIKKAEV</sequence>
<comment type="caution">
    <text evidence="7">The sequence shown here is derived from an EMBL/GenBank/DDBJ whole genome shotgun (WGS) entry which is preliminary data.</text>
</comment>
<gene>
    <name evidence="5" type="primary">rqcH</name>
    <name evidence="7" type="ORF">FYJ27_08960</name>
</gene>
<evidence type="ECO:0000313" key="8">
    <source>
        <dbReference type="Proteomes" id="UP000462760"/>
    </source>
</evidence>
<proteinExistence type="inferred from homology"/>
<comment type="function">
    <text evidence="5">Key component of the ribosome quality control system (RQC), a ribosome-associated complex that mediates the extraction of incompletely synthesized nascent chains from stalled ribosomes and their subsequent degradation. RqcH recruits Ala-charged tRNA, and with RqcP directs the elongation of stalled nascent chains on 50S ribosomal subunits, leading to non-templated C-terminal alanine extensions (Ala tail). The Ala tail promotes nascent chain degradation. May add between 1 and at least 8 Ala residues. Binds to stalled 50S ribosomal subunits.</text>
</comment>
<dbReference type="AlphaFoldDB" id="A0A844FIT1"/>
<dbReference type="FunFam" id="2.30.310.10:FF:000004">
    <property type="entry name" value="Fibronectin-binding protein A"/>
    <property type="match status" value="1"/>
</dbReference>
<keyword evidence="1 5" id="KW-0820">tRNA-binding</keyword>
<keyword evidence="2 5" id="KW-0699">rRNA-binding</keyword>
<feature type="coiled-coil region" evidence="5">
    <location>
        <begin position="312"/>
        <end position="340"/>
    </location>
</feature>
<dbReference type="GO" id="GO:0019843">
    <property type="term" value="F:rRNA binding"/>
    <property type="evidence" value="ECO:0007669"/>
    <property type="project" value="UniProtKB-UniRule"/>
</dbReference>
<dbReference type="GO" id="GO:0043023">
    <property type="term" value="F:ribosomal large subunit binding"/>
    <property type="evidence" value="ECO:0007669"/>
    <property type="project" value="UniProtKB-UniRule"/>
</dbReference>
<evidence type="ECO:0000256" key="5">
    <source>
        <dbReference type="HAMAP-Rule" id="MF_00844"/>
    </source>
</evidence>
<comment type="similarity">
    <text evidence="5">Belongs to the NEMF family.</text>
</comment>
<reference evidence="7 8" key="1">
    <citation type="submission" date="2019-08" db="EMBL/GenBank/DDBJ databases">
        <title>In-depth cultivation of the pig gut microbiome towards novel bacterial diversity and tailored functional studies.</title>
        <authorList>
            <person name="Wylensek D."/>
            <person name="Hitch T.C.A."/>
            <person name="Clavel T."/>
        </authorList>
    </citation>
    <scope>NUCLEOTIDE SEQUENCE [LARGE SCALE GENOMIC DNA]</scope>
    <source>
        <strain evidence="7 8">Med78-601-WT-4W-RMD-3</strain>
    </source>
</reference>
<dbReference type="Gene3D" id="1.10.8.50">
    <property type="match status" value="1"/>
</dbReference>
<dbReference type="PANTHER" id="PTHR15239">
    <property type="entry name" value="NUCLEAR EXPORT MEDIATOR FACTOR NEMF"/>
    <property type="match status" value="1"/>
</dbReference>
<dbReference type="OrthoDB" id="9766163at2"/>
<dbReference type="GO" id="GO:0072344">
    <property type="term" value="P:rescue of stalled ribosome"/>
    <property type="evidence" value="ECO:0007669"/>
    <property type="project" value="UniProtKB-UniRule"/>
</dbReference>
<evidence type="ECO:0000256" key="4">
    <source>
        <dbReference type="ARBA" id="ARBA00022917"/>
    </source>
</evidence>
<dbReference type="PANTHER" id="PTHR15239:SF6">
    <property type="entry name" value="RIBOSOME QUALITY CONTROL COMPLEX SUBUNIT NEMF"/>
    <property type="match status" value="1"/>
</dbReference>
<dbReference type="InterPro" id="IPR051608">
    <property type="entry name" value="RQC_Subunit_NEMF"/>
</dbReference>
<comment type="subunit">
    <text evidence="5">Associates with stalled 50S ribosomal subunits. Binds to RqcP.</text>
</comment>
<evidence type="ECO:0000256" key="1">
    <source>
        <dbReference type="ARBA" id="ARBA00022555"/>
    </source>
</evidence>
<dbReference type="Gene3D" id="2.30.310.10">
    <property type="entry name" value="ibrinogen binding protein from staphylococcus aureus domain"/>
    <property type="match status" value="1"/>
</dbReference>
<evidence type="ECO:0000259" key="6">
    <source>
        <dbReference type="Pfam" id="PF05670"/>
    </source>
</evidence>
<evidence type="ECO:0000256" key="3">
    <source>
        <dbReference type="ARBA" id="ARBA00022884"/>
    </source>
</evidence>
<dbReference type="InterPro" id="IPR008532">
    <property type="entry name" value="NFACT_RNA-bd"/>
</dbReference>
<feature type="domain" description="NFACT RNA-binding" evidence="6">
    <location>
        <begin position="467"/>
        <end position="565"/>
    </location>
</feature>
<dbReference type="InterPro" id="IPR043682">
    <property type="entry name" value="RqcH_bacterial"/>
</dbReference>